<name>A0A345PGH1_9BACI</name>
<proteinExistence type="predicted"/>
<dbReference type="InterPro" id="IPR033875">
    <property type="entry name" value="FlhG"/>
</dbReference>
<dbReference type="GO" id="GO:0009898">
    <property type="term" value="C:cytoplasmic side of plasma membrane"/>
    <property type="evidence" value="ECO:0007669"/>
    <property type="project" value="TreeGrafter"/>
</dbReference>
<evidence type="ECO:0000256" key="2">
    <source>
        <dbReference type="ARBA" id="ARBA00022840"/>
    </source>
</evidence>
<dbReference type="OrthoDB" id="9773088at2"/>
<dbReference type="Pfam" id="PF10609">
    <property type="entry name" value="ParA"/>
    <property type="match status" value="1"/>
</dbReference>
<dbReference type="EMBL" id="CP024848">
    <property type="protein sequence ID" value="AXI09101.1"/>
    <property type="molecule type" value="Genomic_DNA"/>
</dbReference>
<sequence length="287" mass="32240">MTHDQAANLRRKLALSSNSRQAKTLCVISGKGGVGKSNIALNFSLELINEGKKVLIIDLDVGMGNIDILLGLHAKKSIFDLFNESESIHDIIELGPKNLGFISGGSGISEFFSLNDEKKEHFYKQYNDVVQMYDYILFDMGAGVTKESLFFILAADECIVVTTPEPTSIMDAYSAIKFVKNKNREMSISVVMNRASSQKEGEQSLERFKEVVSQFLQIEIEKLGILPEDKSVSKSVINQTPFILFNGKSKISKAMQELTYNYLNNAKERSMKETSFIQRLKQLLLER</sequence>
<organism evidence="3 4">
    <name type="scientific">Oceanobacillus zhaokaii</name>
    <dbReference type="NCBI Taxonomy" id="2052660"/>
    <lineage>
        <taxon>Bacteria</taxon>
        <taxon>Bacillati</taxon>
        <taxon>Bacillota</taxon>
        <taxon>Bacilli</taxon>
        <taxon>Bacillales</taxon>
        <taxon>Bacillaceae</taxon>
        <taxon>Oceanobacillus</taxon>
    </lineage>
</organism>
<dbReference type="InterPro" id="IPR033756">
    <property type="entry name" value="YlxH/NBP35"/>
</dbReference>
<dbReference type="InterPro" id="IPR050625">
    <property type="entry name" value="ParA/MinD_ATPase"/>
</dbReference>
<dbReference type="PIRSF" id="PIRSF003092">
    <property type="entry name" value="MinD"/>
    <property type="match status" value="1"/>
</dbReference>
<dbReference type="InterPro" id="IPR025501">
    <property type="entry name" value="MinD_FleN"/>
</dbReference>
<dbReference type="PANTHER" id="PTHR43384:SF4">
    <property type="entry name" value="CELLULOSE BIOSYNTHESIS PROTEIN BCSQ-RELATED"/>
    <property type="match status" value="1"/>
</dbReference>
<keyword evidence="4" id="KW-1185">Reference proteome</keyword>
<evidence type="ECO:0000313" key="4">
    <source>
        <dbReference type="Proteomes" id="UP000253908"/>
    </source>
</evidence>
<dbReference type="AlphaFoldDB" id="A0A345PGH1"/>
<accession>A0A345PGH1</accession>
<dbReference type="SUPFAM" id="SSF52540">
    <property type="entry name" value="P-loop containing nucleoside triphosphate hydrolases"/>
    <property type="match status" value="1"/>
</dbReference>
<dbReference type="InterPro" id="IPR027417">
    <property type="entry name" value="P-loop_NTPase"/>
</dbReference>
<keyword evidence="1" id="KW-0547">Nucleotide-binding</keyword>
<dbReference type="Proteomes" id="UP000253908">
    <property type="component" value="Chromosome"/>
</dbReference>
<dbReference type="CDD" id="cd02038">
    <property type="entry name" value="FlhG-like"/>
    <property type="match status" value="1"/>
</dbReference>
<dbReference type="GO" id="GO:0016887">
    <property type="term" value="F:ATP hydrolysis activity"/>
    <property type="evidence" value="ECO:0007669"/>
    <property type="project" value="TreeGrafter"/>
</dbReference>
<keyword evidence="2" id="KW-0067">ATP-binding</keyword>
<protein>
    <submittedName>
        <fullName evidence="3">Cobyrinic acid a,c-diamide synthase</fullName>
    </submittedName>
</protein>
<dbReference type="GO" id="GO:0005524">
    <property type="term" value="F:ATP binding"/>
    <property type="evidence" value="ECO:0007669"/>
    <property type="project" value="UniProtKB-KW"/>
</dbReference>
<dbReference type="Gene3D" id="3.40.50.300">
    <property type="entry name" value="P-loop containing nucleotide triphosphate hydrolases"/>
    <property type="match status" value="1"/>
</dbReference>
<dbReference type="RefSeq" id="WP_114916394.1">
    <property type="nucleotide sequence ID" value="NZ_CP024848.1"/>
</dbReference>
<dbReference type="KEGG" id="ocn:CUC15_09265"/>
<reference evidence="4" key="1">
    <citation type="submission" date="2017-11" db="EMBL/GenBank/DDBJ databases">
        <authorList>
            <person name="Zhu W."/>
        </authorList>
    </citation>
    <scope>NUCLEOTIDE SEQUENCE [LARGE SCALE GENOMIC DNA]</scope>
    <source>
        <strain evidence="4">160</strain>
    </source>
</reference>
<dbReference type="GO" id="GO:0051782">
    <property type="term" value="P:negative regulation of cell division"/>
    <property type="evidence" value="ECO:0007669"/>
    <property type="project" value="TreeGrafter"/>
</dbReference>
<dbReference type="GO" id="GO:0005829">
    <property type="term" value="C:cytosol"/>
    <property type="evidence" value="ECO:0007669"/>
    <property type="project" value="TreeGrafter"/>
</dbReference>
<evidence type="ECO:0000256" key="1">
    <source>
        <dbReference type="ARBA" id="ARBA00022741"/>
    </source>
</evidence>
<evidence type="ECO:0000313" key="3">
    <source>
        <dbReference type="EMBL" id="AXI09101.1"/>
    </source>
</evidence>
<gene>
    <name evidence="3" type="ORF">CUC15_09265</name>
</gene>
<dbReference type="PANTHER" id="PTHR43384">
    <property type="entry name" value="SEPTUM SITE-DETERMINING PROTEIN MIND HOMOLOG, CHLOROPLASTIC-RELATED"/>
    <property type="match status" value="1"/>
</dbReference>